<evidence type="ECO:0008006" key="3">
    <source>
        <dbReference type="Google" id="ProtNLM"/>
    </source>
</evidence>
<accession>A0ABP6PFZ3</accession>
<comment type="caution">
    <text evidence="1">The sequence shown here is derived from an EMBL/GenBank/DDBJ whole genome shotgun (WGS) entry which is preliminary data.</text>
</comment>
<dbReference type="Proteomes" id="UP001499924">
    <property type="component" value="Unassembled WGS sequence"/>
</dbReference>
<sequence>MSFVNGESRAASAMTGEQFLDFANELYVAVAEEAYLWELPDGSRDLAADGWVQHGPWRPEDCSGALLVWFDAGFLGLLRRWPEEEPVPTGQAAELLRSPDQWVQRPDGSMNVAVVATAAGEAVPADDWVQALHVLRPAQRPSG</sequence>
<evidence type="ECO:0000313" key="2">
    <source>
        <dbReference type="Proteomes" id="UP001499924"/>
    </source>
</evidence>
<evidence type="ECO:0000313" key="1">
    <source>
        <dbReference type="EMBL" id="GAA3177963.1"/>
    </source>
</evidence>
<name>A0ABP6PFZ3_9ACTN</name>
<organism evidence="1 2">
    <name type="scientific">Blastococcus jejuensis</name>
    <dbReference type="NCBI Taxonomy" id="351224"/>
    <lineage>
        <taxon>Bacteria</taxon>
        <taxon>Bacillati</taxon>
        <taxon>Actinomycetota</taxon>
        <taxon>Actinomycetes</taxon>
        <taxon>Geodermatophilales</taxon>
        <taxon>Geodermatophilaceae</taxon>
        <taxon>Blastococcus</taxon>
    </lineage>
</organism>
<protein>
    <recommendedName>
        <fullName evidence="3">Immunity protein 53</fullName>
    </recommendedName>
</protein>
<reference evidence="2" key="1">
    <citation type="journal article" date="2019" name="Int. J. Syst. Evol. Microbiol.">
        <title>The Global Catalogue of Microorganisms (GCM) 10K type strain sequencing project: providing services to taxonomists for standard genome sequencing and annotation.</title>
        <authorList>
            <consortium name="The Broad Institute Genomics Platform"/>
            <consortium name="The Broad Institute Genome Sequencing Center for Infectious Disease"/>
            <person name="Wu L."/>
            <person name="Ma J."/>
        </authorList>
    </citation>
    <scope>NUCLEOTIDE SEQUENCE [LARGE SCALE GENOMIC DNA]</scope>
    <source>
        <strain evidence="2">JCM 15614</strain>
    </source>
</reference>
<dbReference type="EMBL" id="BAAAVV010000009">
    <property type="protein sequence ID" value="GAA3177963.1"/>
    <property type="molecule type" value="Genomic_DNA"/>
</dbReference>
<proteinExistence type="predicted"/>
<keyword evidence="2" id="KW-1185">Reference proteome</keyword>
<gene>
    <name evidence="1" type="ORF">GCM10010531_34720</name>
</gene>